<comment type="caution">
    <text evidence="9">The sequence shown here is derived from an EMBL/GenBank/DDBJ whole genome shotgun (WGS) entry which is preliminary data.</text>
</comment>
<keyword evidence="7 8" id="KW-0472">Membrane</keyword>
<proteinExistence type="inferred from homology"/>
<keyword evidence="5 8" id="KW-0812">Transmembrane</keyword>
<comment type="similarity">
    <text evidence="2">Belongs to the binding-protein-dependent transport system permease family. FecCD subfamily.</text>
</comment>
<dbReference type="AlphaFoldDB" id="A0A9D1ENI1"/>
<keyword evidence="4" id="KW-1003">Cell membrane</keyword>
<dbReference type="EMBL" id="DVIR01000038">
    <property type="protein sequence ID" value="HIS24575.1"/>
    <property type="molecule type" value="Genomic_DNA"/>
</dbReference>
<comment type="subcellular location">
    <subcellularLocation>
        <location evidence="1">Cell membrane</location>
        <topology evidence="1">Multi-pass membrane protein</topology>
    </subcellularLocation>
</comment>
<feature type="transmembrane region" description="Helical" evidence="8">
    <location>
        <begin position="233"/>
        <end position="262"/>
    </location>
</feature>
<evidence type="ECO:0000256" key="8">
    <source>
        <dbReference type="SAM" id="Phobius"/>
    </source>
</evidence>
<evidence type="ECO:0000256" key="7">
    <source>
        <dbReference type="ARBA" id="ARBA00023136"/>
    </source>
</evidence>
<organism evidence="9 10">
    <name type="scientific">Candidatus Faeciplasma gallinarum</name>
    <dbReference type="NCBI Taxonomy" id="2840799"/>
    <lineage>
        <taxon>Bacteria</taxon>
        <taxon>Bacillati</taxon>
        <taxon>Bacillota</taxon>
        <taxon>Clostridia</taxon>
        <taxon>Eubacteriales</taxon>
        <taxon>Oscillospiraceae</taxon>
        <taxon>Oscillospiraceae incertae sedis</taxon>
        <taxon>Candidatus Faeciplasma</taxon>
    </lineage>
</organism>
<feature type="transmembrane region" description="Helical" evidence="8">
    <location>
        <begin position="87"/>
        <end position="106"/>
    </location>
</feature>
<name>A0A9D1ENI1_9FIRM</name>
<dbReference type="GO" id="GO:0033214">
    <property type="term" value="P:siderophore-iron import into cell"/>
    <property type="evidence" value="ECO:0007669"/>
    <property type="project" value="TreeGrafter"/>
</dbReference>
<accession>A0A9D1ENI1</accession>
<dbReference type="GO" id="GO:0022857">
    <property type="term" value="F:transmembrane transporter activity"/>
    <property type="evidence" value="ECO:0007669"/>
    <property type="project" value="InterPro"/>
</dbReference>
<dbReference type="Proteomes" id="UP000823982">
    <property type="component" value="Unassembled WGS sequence"/>
</dbReference>
<dbReference type="Gene3D" id="1.10.3470.10">
    <property type="entry name" value="ABC transporter involved in vitamin B12 uptake, BtuC"/>
    <property type="match status" value="1"/>
</dbReference>
<keyword evidence="6 8" id="KW-1133">Transmembrane helix</keyword>
<dbReference type="InterPro" id="IPR000522">
    <property type="entry name" value="ABC_transptr_permease_BtuC"/>
</dbReference>
<evidence type="ECO:0000256" key="5">
    <source>
        <dbReference type="ARBA" id="ARBA00022692"/>
    </source>
</evidence>
<dbReference type="PANTHER" id="PTHR30472:SF19">
    <property type="entry name" value="PETROBACTIN IMPORT SYSTEM PERMEASE PROTEIN YCLO"/>
    <property type="match status" value="1"/>
</dbReference>
<feature type="transmembrane region" description="Helical" evidence="8">
    <location>
        <begin position="274"/>
        <end position="293"/>
    </location>
</feature>
<dbReference type="PANTHER" id="PTHR30472">
    <property type="entry name" value="FERRIC ENTEROBACTIN TRANSPORT SYSTEM PERMEASE PROTEIN"/>
    <property type="match status" value="1"/>
</dbReference>
<feature type="transmembrane region" description="Helical" evidence="8">
    <location>
        <begin position="172"/>
        <end position="202"/>
    </location>
</feature>
<reference evidence="9" key="1">
    <citation type="submission" date="2020-10" db="EMBL/GenBank/DDBJ databases">
        <authorList>
            <person name="Gilroy R."/>
        </authorList>
    </citation>
    <scope>NUCLEOTIDE SEQUENCE</scope>
    <source>
        <strain evidence="9">CHK157-1446</strain>
    </source>
</reference>
<gene>
    <name evidence="9" type="ORF">IAD01_04140</name>
</gene>
<evidence type="ECO:0000256" key="3">
    <source>
        <dbReference type="ARBA" id="ARBA00022448"/>
    </source>
</evidence>
<feature type="transmembrane region" description="Helical" evidence="8">
    <location>
        <begin position="12"/>
        <end position="30"/>
    </location>
</feature>
<feature type="transmembrane region" description="Helical" evidence="8">
    <location>
        <begin position="51"/>
        <end position="72"/>
    </location>
</feature>
<feature type="transmembrane region" description="Helical" evidence="8">
    <location>
        <begin position="138"/>
        <end position="160"/>
    </location>
</feature>
<evidence type="ECO:0000256" key="1">
    <source>
        <dbReference type="ARBA" id="ARBA00004651"/>
    </source>
</evidence>
<evidence type="ECO:0000256" key="2">
    <source>
        <dbReference type="ARBA" id="ARBA00007935"/>
    </source>
</evidence>
<feature type="transmembrane region" description="Helical" evidence="8">
    <location>
        <begin position="113"/>
        <end position="132"/>
    </location>
</feature>
<keyword evidence="3" id="KW-0813">Transport</keyword>
<feature type="transmembrane region" description="Helical" evidence="8">
    <location>
        <begin position="299"/>
        <end position="320"/>
    </location>
</feature>
<reference evidence="9" key="2">
    <citation type="journal article" date="2021" name="PeerJ">
        <title>Extensive microbial diversity within the chicken gut microbiome revealed by metagenomics and culture.</title>
        <authorList>
            <person name="Gilroy R."/>
            <person name="Ravi A."/>
            <person name="Getino M."/>
            <person name="Pursley I."/>
            <person name="Horton D.L."/>
            <person name="Alikhan N.F."/>
            <person name="Baker D."/>
            <person name="Gharbi K."/>
            <person name="Hall N."/>
            <person name="Watson M."/>
            <person name="Adriaenssens E.M."/>
            <person name="Foster-Nyarko E."/>
            <person name="Jarju S."/>
            <person name="Secka A."/>
            <person name="Antonio M."/>
            <person name="Oren A."/>
            <person name="Chaudhuri R.R."/>
            <person name="La Ragione R."/>
            <person name="Hildebrand F."/>
            <person name="Pallen M.J."/>
        </authorList>
    </citation>
    <scope>NUCLEOTIDE SEQUENCE</scope>
    <source>
        <strain evidence="9">CHK157-1446</strain>
    </source>
</reference>
<dbReference type="SUPFAM" id="SSF81345">
    <property type="entry name" value="ABC transporter involved in vitamin B12 uptake, BtuC"/>
    <property type="match status" value="1"/>
</dbReference>
<evidence type="ECO:0000313" key="10">
    <source>
        <dbReference type="Proteomes" id="UP000823982"/>
    </source>
</evidence>
<dbReference type="InterPro" id="IPR037294">
    <property type="entry name" value="ABC_BtuC-like"/>
</dbReference>
<sequence>MNTAAVRANRRKLLILAAIVLLCAAGYMLIEVNFANAKLFSYSMKIRAPKLIAMLITAFSIGGASLVFQSVINNTIVTPCLLGMNSLYTLIHTAVVFFLGSASVIATNANLSFAVDVVLMGITATIIYSWIFKKTKHNVLYVLLVGTVLTSFFGSIQTTLTRVMDPNEYDSLLNTLVASFSNINSEIIIFSLVLLAAVIFALRKELALLDVLTLGKEQAINLGVDYDRCIRRLLLGVTLCIAVATAMVGPISFLGLIIANLSRQLLKTYRHTQLILGSALFGMIVLVGGQLIVEHVYSYSVPVSVFITVGGGLYFLYLLLTRKKV</sequence>
<evidence type="ECO:0000256" key="4">
    <source>
        <dbReference type="ARBA" id="ARBA00022475"/>
    </source>
</evidence>
<dbReference type="GO" id="GO:0005886">
    <property type="term" value="C:plasma membrane"/>
    <property type="evidence" value="ECO:0007669"/>
    <property type="project" value="UniProtKB-SubCell"/>
</dbReference>
<evidence type="ECO:0000256" key="6">
    <source>
        <dbReference type="ARBA" id="ARBA00022989"/>
    </source>
</evidence>
<protein>
    <submittedName>
        <fullName evidence="9">Iron chelate uptake ABC transporter family permease subunit</fullName>
    </submittedName>
</protein>
<dbReference type="CDD" id="cd06550">
    <property type="entry name" value="TM_ABC_iron-siderophores_like"/>
    <property type="match status" value="1"/>
</dbReference>
<dbReference type="Pfam" id="PF01032">
    <property type="entry name" value="FecCD"/>
    <property type="match status" value="1"/>
</dbReference>
<evidence type="ECO:0000313" key="9">
    <source>
        <dbReference type="EMBL" id="HIS24575.1"/>
    </source>
</evidence>